<dbReference type="Proteomes" id="UP000002297">
    <property type="component" value="Chromosome"/>
</dbReference>
<dbReference type="Pfam" id="PF12843">
    <property type="entry name" value="QSregVF_b"/>
    <property type="match status" value="1"/>
</dbReference>
<organism evidence="1 2">
    <name type="scientific">Croceibacter atlanticus (strain ATCC BAA-628 / JCM 21780 / CIP 108009 / IAM 15332 / KCTC 12090 / HTCC2559)</name>
    <dbReference type="NCBI Taxonomy" id="216432"/>
    <lineage>
        <taxon>Bacteria</taxon>
        <taxon>Pseudomonadati</taxon>
        <taxon>Bacteroidota</taxon>
        <taxon>Flavobacteriia</taxon>
        <taxon>Flavobacteriales</taxon>
        <taxon>Flavobacteriaceae</taxon>
        <taxon>Croceibacter</taxon>
    </lineage>
</organism>
<evidence type="ECO:0000313" key="2">
    <source>
        <dbReference type="Proteomes" id="UP000002297"/>
    </source>
</evidence>
<gene>
    <name evidence="1" type="ordered locus">CA2559_08466</name>
</gene>
<dbReference type="RefSeq" id="WP_013187438.1">
    <property type="nucleotide sequence ID" value="NC_014230.1"/>
</dbReference>
<accession>A3UBQ1</accession>
<dbReference type="eggNOG" id="COG3530">
    <property type="taxonomic scope" value="Bacteria"/>
</dbReference>
<name>A3UBQ1_CROAH</name>
<dbReference type="EMBL" id="CP002046">
    <property type="protein sequence ID" value="EAP86052.1"/>
    <property type="molecule type" value="Genomic_DNA"/>
</dbReference>
<dbReference type="InterPro" id="IPR024530">
    <property type="entry name" value="QSregVF_b"/>
</dbReference>
<dbReference type="GeneID" id="89453445"/>
<dbReference type="AlphaFoldDB" id="A3UBQ1"/>
<evidence type="ECO:0000313" key="1">
    <source>
        <dbReference type="EMBL" id="EAP86052.1"/>
    </source>
</evidence>
<dbReference type="HOGENOM" id="CLU_176025_0_0_10"/>
<protein>
    <recommendedName>
        <fullName evidence="3">Cytoplasmic protein</fullName>
    </recommendedName>
</protein>
<dbReference type="STRING" id="216432.CA2559_08466"/>
<proteinExistence type="predicted"/>
<reference evidence="1 2" key="1">
    <citation type="journal article" date="2010" name="J. Bacteriol.">
        <title>The complete genome sequence of Croceibacter atlanticus HTCC2559T.</title>
        <authorList>
            <person name="Oh H.M."/>
            <person name="Kang I."/>
            <person name="Ferriera S."/>
            <person name="Giovannoni S.J."/>
            <person name="Cho J.C."/>
        </authorList>
    </citation>
    <scope>NUCLEOTIDE SEQUENCE [LARGE SCALE GENOMIC DNA]</scope>
    <source>
        <strain evidence="2">ATCC BAA-628 / HTCC2559 / KCTC 12090</strain>
    </source>
</reference>
<keyword evidence="2" id="KW-1185">Reference proteome</keyword>
<dbReference type="KEGG" id="cat:CA2559_08466"/>
<sequence>MSLLPDQSKLIELAKAKMPYGKFKGRFLIDLPEHYIVWYKQKGFPKGKLGNQLEQIFEIKVNGLEPMIRTIRDRF</sequence>
<evidence type="ECO:0008006" key="3">
    <source>
        <dbReference type="Google" id="ProtNLM"/>
    </source>
</evidence>